<evidence type="ECO:0000256" key="3">
    <source>
        <dbReference type="PROSITE-ProRule" id="PRU01091"/>
    </source>
</evidence>
<evidence type="ECO:0000259" key="6">
    <source>
        <dbReference type="PROSITE" id="PS51755"/>
    </source>
</evidence>
<dbReference type="InterPro" id="IPR016032">
    <property type="entry name" value="Sig_transdc_resp-reg_C-effctor"/>
</dbReference>
<evidence type="ECO:0000313" key="8">
    <source>
        <dbReference type="Proteomes" id="UP000824062"/>
    </source>
</evidence>
<dbReference type="Proteomes" id="UP000824062">
    <property type="component" value="Unassembled WGS sequence"/>
</dbReference>
<reference evidence="7" key="2">
    <citation type="submission" date="2021-04" db="EMBL/GenBank/DDBJ databases">
        <authorList>
            <person name="Gilroy R."/>
        </authorList>
    </citation>
    <scope>NUCLEOTIDE SEQUENCE</scope>
    <source>
        <strain evidence="7">ChiHjej12B11-14209</strain>
    </source>
</reference>
<dbReference type="PANTHER" id="PTHR48111:SF2">
    <property type="entry name" value="RESPONSE REGULATOR SAER"/>
    <property type="match status" value="1"/>
</dbReference>
<feature type="modified residue" description="4-aspartylphosphate" evidence="2">
    <location>
        <position position="93"/>
    </location>
</feature>
<dbReference type="CDD" id="cd00383">
    <property type="entry name" value="trans_reg_C"/>
    <property type="match status" value="1"/>
</dbReference>
<dbReference type="InterPro" id="IPR011006">
    <property type="entry name" value="CheY-like_superfamily"/>
</dbReference>
<dbReference type="GO" id="GO:0000156">
    <property type="term" value="F:phosphorelay response regulator activity"/>
    <property type="evidence" value="ECO:0007669"/>
    <property type="project" value="TreeGrafter"/>
</dbReference>
<dbReference type="GO" id="GO:0032993">
    <property type="term" value="C:protein-DNA complex"/>
    <property type="evidence" value="ECO:0007669"/>
    <property type="project" value="TreeGrafter"/>
</dbReference>
<keyword evidence="2" id="KW-0597">Phosphoprotein</keyword>
<evidence type="ECO:0000313" key="7">
    <source>
        <dbReference type="EMBL" id="HIZ46532.1"/>
    </source>
</evidence>
<dbReference type="SMART" id="SM00862">
    <property type="entry name" value="Trans_reg_C"/>
    <property type="match status" value="1"/>
</dbReference>
<gene>
    <name evidence="7" type="ORF">IAA19_05880</name>
</gene>
<dbReference type="InterPro" id="IPR001867">
    <property type="entry name" value="OmpR/PhoB-type_DNA-bd"/>
</dbReference>
<dbReference type="PROSITE" id="PS50110">
    <property type="entry name" value="RESPONSE_REGULATORY"/>
    <property type="match status" value="1"/>
</dbReference>
<dbReference type="InterPro" id="IPR001789">
    <property type="entry name" value="Sig_transdc_resp-reg_receiver"/>
</dbReference>
<dbReference type="GO" id="GO:0006355">
    <property type="term" value="P:regulation of DNA-templated transcription"/>
    <property type="evidence" value="ECO:0007669"/>
    <property type="project" value="InterPro"/>
</dbReference>
<comment type="caution">
    <text evidence="7">The sequence shown here is derived from an EMBL/GenBank/DDBJ whole genome shotgun (WGS) entry which is preliminary data.</text>
</comment>
<sequence length="266" mass="28602">MPWRRRSRPWREGSGPLSASPHSPGSNGSGPAHAPGAPRVLVVEDDAALSEVVCAFLGGEGYACAPAFSGTEALLLAERAAEKNDPFDLVILDLMLPGVPGEELIGRLRATGVAAPVIVTSAKSAVAERVSLLRLGASDYLVKPFDLDELLARVEVQLRGPARSARPAGTLRLGRWELDPAARSFAVDGAPVRLTRTEFDILAAMMREPSRVFTKRALFELARNEDALSEERTIATHVSNLRAKLRPSGTDSYLRTVWGIGFKLEA</sequence>
<dbReference type="Gene3D" id="1.10.10.10">
    <property type="entry name" value="Winged helix-like DNA-binding domain superfamily/Winged helix DNA-binding domain"/>
    <property type="match status" value="1"/>
</dbReference>
<feature type="domain" description="OmpR/PhoB-type" evidence="6">
    <location>
        <begin position="168"/>
        <end position="266"/>
    </location>
</feature>
<organism evidence="7 8">
    <name type="scientific">Candidatus Olsenella pullistercoris</name>
    <dbReference type="NCBI Taxonomy" id="2838712"/>
    <lineage>
        <taxon>Bacteria</taxon>
        <taxon>Bacillati</taxon>
        <taxon>Actinomycetota</taxon>
        <taxon>Coriobacteriia</taxon>
        <taxon>Coriobacteriales</taxon>
        <taxon>Atopobiaceae</taxon>
        <taxon>Olsenella</taxon>
    </lineage>
</organism>
<feature type="domain" description="Response regulatory" evidence="5">
    <location>
        <begin position="39"/>
        <end position="158"/>
    </location>
</feature>
<accession>A0A9D2EZY9</accession>
<dbReference type="SUPFAM" id="SSF52172">
    <property type="entry name" value="CheY-like"/>
    <property type="match status" value="1"/>
</dbReference>
<feature type="DNA-binding region" description="OmpR/PhoB-type" evidence="3">
    <location>
        <begin position="168"/>
        <end position="266"/>
    </location>
</feature>
<dbReference type="GO" id="GO:0000976">
    <property type="term" value="F:transcription cis-regulatory region binding"/>
    <property type="evidence" value="ECO:0007669"/>
    <property type="project" value="TreeGrafter"/>
</dbReference>
<proteinExistence type="predicted"/>
<evidence type="ECO:0000259" key="5">
    <source>
        <dbReference type="PROSITE" id="PS50110"/>
    </source>
</evidence>
<dbReference type="PROSITE" id="PS51755">
    <property type="entry name" value="OMPR_PHOB"/>
    <property type="match status" value="1"/>
</dbReference>
<evidence type="ECO:0000256" key="4">
    <source>
        <dbReference type="SAM" id="MobiDB-lite"/>
    </source>
</evidence>
<dbReference type="InterPro" id="IPR039420">
    <property type="entry name" value="WalR-like"/>
</dbReference>
<dbReference type="Pfam" id="PF00486">
    <property type="entry name" value="Trans_reg_C"/>
    <property type="match status" value="1"/>
</dbReference>
<dbReference type="GO" id="GO:0005829">
    <property type="term" value="C:cytosol"/>
    <property type="evidence" value="ECO:0007669"/>
    <property type="project" value="TreeGrafter"/>
</dbReference>
<dbReference type="AlphaFoldDB" id="A0A9D2EZY9"/>
<evidence type="ECO:0000256" key="1">
    <source>
        <dbReference type="ARBA" id="ARBA00023125"/>
    </source>
</evidence>
<protein>
    <submittedName>
        <fullName evidence="7">Response regulator transcription factor</fullName>
    </submittedName>
</protein>
<dbReference type="EMBL" id="DXBM01000050">
    <property type="protein sequence ID" value="HIZ46532.1"/>
    <property type="molecule type" value="Genomic_DNA"/>
</dbReference>
<feature type="compositionally biased region" description="Low complexity" evidence="4">
    <location>
        <begin position="18"/>
        <end position="37"/>
    </location>
</feature>
<keyword evidence="1 3" id="KW-0238">DNA-binding</keyword>
<name>A0A9D2EZY9_9ACTN</name>
<reference evidence="7" key="1">
    <citation type="journal article" date="2021" name="PeerJ">
        <title>Extensive microbial diversity within the chicken gut microbiome revealed by metagenomics and culture.</title>
        <authorList>
            <person name="Gilroy R."/>
            <person name="Ravi A."/>
            <person name="Getino M."/>
            <person name="Pursley I."/>
            <person name="Horton D.L."/>
            <person name="Alikhan N.F."/>
            <person name="Baker D."/>
            <person name="Gharbi K."/>
            <person name="Hall N."/>
            <person name="Watson M."/>
            <person name="Adriaenssens E.M."/>
            <person name="Foster-Nyarko E."/>
            <person name="Jarju S."/>
            <person name="Secka A."/>
            <person name="Antonio M."/>
            <person name="Oren A."/>
            <person name="Chaudhuri R.R."/>
            <person name="La Ragione R."/>
            <person name="Hildebrand F."/>
            <person name="Pallen M.J."/>
        </authorList>
    </citation>
    <scope>NUCLEOTIDE SEQUENCE</scope>
    <source>
        <strain evidence="7">ChiHjej12B11-14209</strain>
    </source>
</reference>
<dbReference type="PANTHER" id="PTHR48111">
    <property type="entry name" value="REGULATOR OF RPOS"/>
    <property type="match status" value="1"/>
</dbReference>
<dbReference type="Gene3D" id="3.40.50.2300">
    <property type="match status" value="1"/>
</dbReference>
<dbReference type="Pfam" id="PF00072">
    <property type="entry name" value="Response_reg"/>
    <property type="match status" value="1"/>
</dbReference>
<feature type="region of interest" description="Disordered" evidence="4">
    <location>
        <begin position="1"/>
        <end position="37"/>
    </location>
</feature>
<dbReference type="SUPFAM" id="SSF46894">
    <property type="entry name" value="C-terminal effector domain of the bipartite response regulators"/>
    <property type="match status" value="1"/>
</dbReference>
<evidence type="ECO:0000256" key="2">
    <source>
        <dbReference type="PROSITE-ProRule" id="PRU00169"/>
    </source>
</evidence>
<dbReference type="SMART" id="SM00448">
    <property type="entry name" value="REC"/>
    <property type="match status" value="1"/>
</dbReference>
<dbReference type="InterPro" id="IPR036388">
    <property type="entry name" value="WH-like_DNA-bd_sf"/>
</dbReference>